<name>A0A2N9F5Y9_FAGSY</name>
<dbReference type="EMBL" id="OIVN01000584">
    <property type="protein sequence ID" value="SPC82515.1"/>
    <property type="molecule type" value="Genomic_DNA"/>
</dbReference>
<accession>A0A2N9F5Y9</accession>
<protein>
    <submittedName>
        <fullName evidence="2">Uncharacterized protein</fullName>
    </submittedName>
</protein>
<sequence length="117" mass="12494">MITHLMVRDTKVGMVMVGDMVEHKDGHGQVPQGPGHHGGPGHEGGHHGHGEGHPGGHGQGPQGPSHHGGPSHEGGHRGEWSMVMVGMVVEEDMDMNNMVMVVDITHVRETIFQFLPS</sequence>
<feature type="compositionally biased region" description="Basic and acidic residues" evidence="1">
    <location>
        <begin position="43"/>
        <end position="54"/>
    </location>
</feature>
<evidence type="ECO:0000313" key="2">
    <source>
        <dbReference type="EMBL" id="SPC82515.1"/>
    </source>
</evidence>
<reference evidence="2" key="1">
    <citation type="submission" date="2018-02" db="EMBL/GenBank/DDBJ databases">
        <authorList>
            <person name="Cohen D.B."/>
            <person name="Kent A.D."/>
        </authorList>
    </citation>
    <scope>NUCLEOTIDE SEQUENCE</scope>
</reference>
<proteinExistence type="predicted"/>
<dbReference type="AlphaFoldDB" id="A0A2N9F5Y9"/>
<gene>
    <name evidence="2" type="ORF">FSB_LOCUS10397</name>
</gene>
<feature type="region of interest" description="Disordered" evidence="1">
    <location>
        <begin position="23"/>
        <end position="79"/>
    </location>
</feature>
<organism evidence="2">
    <name type="scientific">Fagus sylvatica</name>
    <name type="common">Beechnut</name>
    <dbReference type="NCBI Taxonomy" id="28930"/>
    <lineage>
        <taxon>Eukaryota</taxon>
        <taxon>Viridiplantae</taxon>
        <taxon>Streptophyta</taxon>
        <taxon>Embryophyta</taxon>
        <taxon>Tracheophyta</taxon>
        <taxon>Spermatophyta</taxon>
        <taxon>Magnoliopsida</taxon>
        <taxon>eudicotyledons</taxon>
        <taxon>Gunneridae</taxon>
        <taxon>Pentapetalae</taxon>
        <taxon>rosids</taxon>
        <taxon>fabids</taxon>
        <taxon>Fagales</taxon>
        <taxon>Fagaceae</taxon>
        <taxon>Fagus</taxon>
    </lineage>
</organism>
<evidence type="ECO:0000256" key="1">
    <source>
        <dbReference type="SAM" id="MobiDB-lite"/>
    </source>
</evidence>